<gene>
    <name evidence="10" type="ORF">E1269_11735</name>
</gene>
<dbReference type="EMBL" id="SMKZ01000014">
    <property type="protein sequence ID" value="TDE10365.1"/>
    <property type="molecule type" value="Genomic_DNA"/>
</dbReference>
<evidence type="ECO:0000313" key="11">
    <source>
        <dbReference type="Proteomes" id="UP000294739"/>
    </source>
</evidence>
<feature type="domain" description="Glycosyl hydrolase 109 C-terminal" evidence="9">
    <location>
        <begin position="267"/>
        <end position="437"/>
    </location>
</feature>
<dbReference type="OrthoDB" id="9771072at2"/>
<evidence type="ECO:0000259" key="8">
    <source>
        <dbReference type="Pfam" id="PF01408"/>
    </source>
</evidence>
<accession>A0A4R5DHY3</accession>
<protein>
    <recommendedName>
        <fullName evidence="3">Glycosyl hydrolase family 109 protein</fullName>
    </recommendedName>
</protein>
<dbReference type="PANTHER" id="PTHR43818:SF1">
    <property type="entry name" value="GLYCOSYL HYDROLASE FAMILY 109 PROTEIN"/>
    <property type="match status" value="1"/>
</dbReference>
<evidence type="ECO:0000313" key="10">
    <source>
        <dbReference type="EMBL" id="TDE10365.1"/>
    </source>
</evidence>
<dbReference type="GO" id="GO:0016798">
    <property type="term" value="F:hydrolase activity, acting on glycosyl bonds"/>
    <property type="evidence" value="ECO:0007669"/>
    <property type="project" value="UniProtKB-KW"/>
</dbReference>
<dbReference type="InterPro" id="IPR000683">
    <property type="entry name" value="Gfo/Idh/MocA-like_OxRdtase_N"/>
</dbReference>
<evidence type="ECO:0000256" key="3">
    <source>
        <dbReference type="ARBA" id="ARBA00016631"/>
    </source>
</evidence>
<comment type="cofactor">
    <cofactor evidence="1">
        <name>NAD(+)</name>
        <dbReference type="ChEBI" id="CHEBI:57540"/>
    </cofactor>
</comment>
<proteinExistence type="inferred from homology"/>
<feature type="region of interest" description="Disordered" evidence="7">
    <location>
        <begin position="1"/>
        <end position="31"/>
    </location>
</feature>
<dbReference type="GO" id="GO:0000166">
    <property type="term" value="F:nucleotide binding"/>
    <property type="evidence" value="ECO:0007669"/>
    <property type="project" value="InterPro"/>
</dbReference>
<dbReference type="PANTHER" id="PTHR43818">
    <property type="entry name" value="BCDNA.GH03377"/>
    <property type="match status" value="1"/>
</dbReference>
<keyword evidence="6" id="KW-0326">Glycosidase</keyword>
<dbReference type="InterPro" id="IPR050463">
    <property type="entry name" value="Gfo/Idh/MocA_oxidrdct_glycsds"/>
</dbReference>
<sequence length="546" mass="61167">MAVGSTSDCSRASSTWSAAPSGSPSPTDSELTRFQPIKPLQAGTLVLDNARYPIKRCRFDRGVIRVSRPNRYRPSRRDVIRSGAAFGAAGIAGAAATTTAAADIHREPPRIPGREKSMAEVPFEGFDEVRVGLIGLGERGGGQDVRWGAVSKISAVADIRPERVSRTIGRIMAQGFQDVEPVGYSDGEEDFRNLLARDDIDLVYIATPWEWHYPQAKAAMEAGKHVAVELPISPYLDEIWDLVRTSERTGKHCMLLENVNYFRPELRMFNMAKAGLFGELQHASGGYVHDLRWPYLFGGAYHPEYWRRRWQTRMNALHYPMHGLGPVSATMGINRGDRFDELVAVATPPMNLALFRSEDPRVGPDHSSWDDDEYISGDRHTALIKTANGLMIRVEHDVNSPHPYSRETTLTGTRGTVELDNARIYLESLGHTNHSWRTGGEYNAILAEHDHWLWPALEDLADQYGGHGGGDFIAIFRLVQLMRLGMTPDIDVYDSAAWCSIIPLSHESMKLGRMQAVKVPDFTRGYWEDPRPTFDRERPDDPWLDG</sequence>
<dbReference type="SUPFAM" id="SSF55347">
    <property type="entry name" value="Glyceraldehyde-3-phosphate dehydrogenase-like, C-terminal domain"/>
    <property type="match status" value="1"/>
</dbReference>
<name>A0A4R5DHY3_9ACTN</name>
<evidence type="ECO:0000256" key="2">
    <source>
        <dbReference type="ARBA" id="ARBA00009329"/>
    </source>
</evidence>
<dbReference type="Pfam" id="PF21252">
    <property type="entry name" value="Glyco_hydro_109_C"/>
    <property type="match status" value="1"/>
</dbReference>
<dbReference type="Proteomes" id="UP000294739">
    <property type="component" value="Unassembled WGS sequence"/>
</dbReference>
<dbReference type="SUPFAM" id="SSF51735">
    <property type="entry name" value="NAD(P)-binding Rossmann-fold domains"/>
    <property type="match status" value="1"/>
</dbReference>
<dbReference type="Gene3D" id="3.40.50.720">
    <property type="entry name" value="NAD(P)-binding Rossmann-like Domain"/>
    <property type="match status" value="1"/>
</dbReference>
<organism evidence="10 11">
    <name type="scientific">Jiangella asiatica</name>
    <dbReference type="NCBI Taxonomy" id="2530372"/>
    <lineage>
        <taxon>Bacteria</taxon>
        <taxon>Bacillati</taxon>
        <taxon>Actinomycetota</taxon>
        <taxon>Actinomycetes</taxon>
        <taxon>Jiangellales</taxon>
        <taxon>Jiangellaceae</taxon>
        <taxon>Jiangella</taxon>
    </lineage>
</organism>
<reference evidence="10 11" key="1">
    <citation type="submission" date="2019-03" db="EMBL/GenBank/DDBJ databases">
        <title>Draft genome sequences of novel Actinobacteria.</title>
        <authorList>
            <person name="Sahin N."/>
            <person name="Ay H."/>
            <person name="Saygin H."/>
        </authorList>
    </citation>
    <scope>NUCLEOTIDE SEQUENCE [LARGE SCALE GENOMIC DNA]</scope>
    <source>
        <strain evidence="10 11">5K138</strain>
    </source>
</reference>
<evidence type="ECO:0000256" key="1">
    <source>
        <dbReference type="ARBA" id="ARBA00001911"/>
    </source>
</evidence>
<evidence type="ECO:0000256" key="6">
    <source>
        <dbReference type="ARBA" id="ARBA00023295"/>
    </source>
</evidence>
<evidence type="ECO:0000256" key="4">
    <source>
        <dbReference type="ARBA" id="ARBA00022801"/>
    </source>
</evidence>
<dbReference type="AlphaFoldDB" id="A0A4R5DHY3"/>
<dbReference type="InterPro" id="IPR036291">
    <property type="entry name" value="NAD(P)-bd_dom_sf"/>
</dbReference>
<evidence type="ECO:0000256" key="5">
    <source>
        <dbReference type="ARBA" id="ARBA00023027"/>
    </source>
</evidence>
<comment type="caution">
    <text evidence="10">The sequence shown here is derived from an EMBL/GenBank/DDBJ whole genome shotgun (WGS) entry which is preliminary data.</text>
</comment>
<feature type="compositionally biased region" description="Polar residues" evidence="7">
    <location>
        <begin position="1"/>
        <end position="29"/>
    </location>
</feature>
<keyword evidence="4" id="KW-0378">Hydrolase</keyword>
<dbReference type="InterPro" id="IPR049303">
    <property type="entry name" value="Glyco_hydro_109_C"/>
</dbReference>
<dbReference type="Pfam" id="PF01408">
    <property type="entry name" value="GFO_IDH_MocA"/>
    <property type="match status" value="1"/>
</dbReference>
<dbReference type="InParanoid" id="A0A4R5DHY3"/>
<feature type="domain" description="Gfo/Idh/MocA-like oxidoreductase N-terminal" evidence="8">
    <location>
        <begin position="130"/>
        <end position="254"/>
    </location>
</feature>
<dbReference type="InterPro" id="IPR006311">
    <property type="entry name" value="TAT_signal"/>
</dbReference>
<comment type="similarity">
    <text evidence="2">Belongs to the Gfo/Idh/MocA family. Glycosyl hydrolase 109 subfamily.</text>
</comment>
<dbReference type="PROSITE" id="PS51318">
    <property type="entry name" value="TAT"/>
    <property type="match status" value="1"/>
</dbReference>
<keyword evidence="11" id="KW-1185">Reference proteome</keyword>
<keyword evidence="5" id="KW-0520">NAD</keyword>
<evidence type="ECO:0000256" key="7">
    <source>
        <dbReference type="SAM" id="MobiDB-lite"/>
    </source>
</evidence>
<dbReference type="Gene3D" id="3.30.360.10">
    <property type="entry name" value="Dihydrodipicolinate Reductase, domain 2"/>
    <property type="match status" value="1"/>
</dbReference>
<evidence type="ECO:0000259" key="9">
    <source>
        <dbReference type="Pfam" id="PF21252"/>
    </source>
</evidence>